<evidence type="ECO:0000313" key="3">
    <source>
        <dbReference type="Proteomes" id="UP001341840"/>
    </source>
</evidence>
<feature type="region of interest" description="Disordered" evidence="1">
    <location>
        <begin position="73"/>
        <end position="96"/>
    </location>
</feature>
<dbReference type="EMBL" id="JASCZI010242416">
    <property type="protein sequence ID" value="MED6210992.1"/>
    <property type="molecule type" value="Genomic_DNA"/>
</dbReference>
<evidence type="ECO:0000256" key="1">
    <source>
        <dbReference type="SAM" id="MobiDB-lite"/>
    </source>
</evidence>
<accession>A0ABU6YKR0</accession>
<dbReference type="Proteomes" id="UP001341840">
    <property type="component" value="Unassembled WGS sequence"/>
</dbReference>
<proteinExistence type="predicted"/>
<name>A0ABU6YKR0_9FABA</name>
<protein>
    <submittedName>
        <fullName evidence="2">Uncharacterized protein</fullName>
    </submittedName>
</protein>
<evidence type="ECO:0000313" key="2">
    <source>
        <dbReference type="EMBL" id="MED6210992.1"/>
    </source>
</evidence>
<reference evidence="2 3" key="1">
    <citation type="journal article" date="2023" name="Plants (Basel)">
        <title>Bridging the Gap: Combining Genomics and Transcriptomics Approaches to Understand Stylosanthes scabra, an Orphan Legume from the Brazilian Caatinga.</title>
        <authorList>
            <person name="Ferreira-Neto J.R.C."/>
            <person name="da Silva M.D."/>
            <person name="Binneck E."/>
            <person name="de Melo N.F."/>
            <person name="da Silva R.H."/>
            <person name="de Melo A.L.T.M."/>
            <person name="Pandolfi V."/>
            <person name="Bustamante F.O."/>
            <person name="Brasileiro-Vidal A.C."/>
            <person name="Benko-Iseppon A.M."/>
        </authorList>
    </citation>
    <scope>NUCLEOTIDE SEQUENCE [LARGE SCALE GENOMIC DNA]</scope>
    <source>
        <tissue evidence="2">Leaves</tissue>
    </source>
</reference>
<organism evidence="2 3">
    <name type="scientific">Stylosanthes scabra</name>
    <dbReference type="NCBI Taxonomy" id="79078"/>
    <lineage>
        <taxon>Eukaryota</taxon>
        <taxon>Viridiplantae</taxon>
        <taxon>Streptophyta</taxon>
        <taxon>Embryophyta</taxon>
        <taxon>Tracheophyta</taxon>
        <taxon>Spermatophyta</taxon>
        <taxon>Magnoliopsida</taxon>
        <taxon>eudicotyledons</taxon>
        <taxon>Gunneridae</taxon>
        <taxon>Pentapetalae</taxon>
        <taxon>rosids</taxon>
        <taxon>fabids</taxon>
        <taxon>Fabales</taxon>
        <taxon>Fabaceae</taxon>
        <taxon>Papilionoideae</taxon>
        <taxon>50 kb inversion clade</taxon>
        <taxon>dalbergioids sensu lato</taxon>
        <taxon>Dalbergieae</taxon>
        <taxon>Pterocarpus clade</taxon>
        <taxon>Stylosanthes</taxon>
    </lineage>
</organism>
<comment type="caution">
    <text evidence="2">The sequence shown here is derived from an EMBL/GenBank/DDBJ whole genome shotgun (WGS) entry which is preliminary data.</text>
</comment>
<gene>
    <name evidence="2" type="ORF">PIB30_069386</name>
</gene>
<feature type="region of interest" description="Disordered" evidence="1">
    <location>
        <begin position="1"/>
        <end position="59"/>
    </location>
</feature>
<sequence length="157" mass="17287">MQRYITSSGAVLPRNPDELAKRKSPRGAKKNNGSKEIGQKAKKSPTQRQPRARALKMARPCPPFLNKEVFVNRAPADPDGAPAPPTFVTPKTKASRARAMKVARPRGNDRTHLNEGYFGDFTFPGQGLSISQAQFDLYGGGTAETQQHILSFHQFEP</sequence>
<keyword evidence="3" id="KW-1185">Reference proteome</keyword>
<feature type="compositionally biased region" description="Basic residues" evidence="1">
    <location>
        <begin position="40"/>
        <end position="56"/>
    </location>
</feature>